<dbReference type="EMBL" id="WCTY01000036">
    <property type="protein sequence ID" value="KAB4180987.1"/>
    <property type="molecule type" value="Genomic_DNA"/>
</dbReference>
<reference evidence="1 2" key="1">
    <citation type="journal article" date="2019" name="Nat. Med.">
        <title>A library of human gut bacterial isolates paired with longitudinal multiomics data enables mechanistic microbiome research.</title>
        <authorList>
            <person name="Poyet M."/>
            <person name="Groussin M."/>
            <person name="Gibbons S.M."/>
            <person name="Avila-Pacheco J."/>
            <person name="Jiang X."/>
            <person name="Kearney S.M."/>
            <person name="Perrotta A.R."/>
            <person name="Berdy B."/>
            <person name="Zhao S."/>
            <person name="Lieberman T.D."/>
            <person name="Swanson P.K."/>
            <person name="Smith M."/>
            <person name="Roesemann S."/>
            <person name="Alexander J.E."/>
            <person name="Rich S.A."/>
            <person name="Livny J."/>
            <person name="Vlamakis H."/>
            <person name="Clish C."/>
            <person name="Bullock K."/>
            <person name="Deik A."/>
            <person name="Scott J."/>
            <person name="Pierce K.A."/>
            <person name="Xavier R.J."/>
            <person name="Alm E.J."/>
        </authorList>
    </citation>
    <scope>NUCLEOTIDE SEQUENCE [LARGE SCALE GENOMIC DNA]</scope>
    <source>
        <strain evidence="1 2">BIOML-A19</strain>
    </source>
</reference>
<dbReference type="Proteomes" id="UP000487221">
    <property type="component" value="Unassembled WGS sequence"/>
</dbReference>
<name>A0A7J5GTV8_BACUN</name>
<gene>
    <name evidence="1" type="ORF">GAQ44_17360</name>
</gene>
<protein>
    <submittedName>
        <fullName evidence="1">HAMP domain-containing histidine kinase</fullName>
    </submittedName>
</protein>
<evidence type="ECO:0000313" key="1">
    <source>
        <dbReference type="EMBL" id="KAB4180987.1"/>
    </source>
</evidence>
<evidence type="ECO:0000313" key="2">
    <source>
        <dbReference type="Proteomes" id="UP000487221"/>
    </source>
</evidence>
<organism evidence="1 2">
    <name type="scientific">Bacteroides uniformis</name>
    <dbReference type="NCBI Taxonomy" id="820"/>
    <lineage>
        <taxon>Bacteria</taxon>
        <taxon>Pseudomonadati</taxon>
        <taxon>Bacteroidota</taxon>
        <taxon>Bacteroidia</taxon>
        <taxon>Bacteroidales</taxon>
        <taxon>Bacteroidaceae</taxon>
        <taxon>Bacteroides</taxon>
    </lineage>
</organism>
<sequence>MKEQTAETRHFHKMIAMFNSLLSFFRLQSGKERMNIAPFRLQSIADALEAEFRPMAENKDFGTHCREQCRCYSHG</sequence>
<dbReference type="AlphaFoldDB" id="A0A7J5GTV8"/>
<accession>A0A7J5GTV8</accession>
<dbReference type="Gene3D" id="3.30.565.10">
    <property type="entry name" value="Histidine kinase-like ATPase, C-terminal domain"/>
    <property type="match status" value="1"/>
</dbReference>
<dbReference type="InterPro" id="IPR036890">
    <property type="entry name" value="HATPase_C_sf"/>
</dbReference>
<keyword evidence="1" id="KW-0418">Kinase</keyword>
<proteinExistence type="predicted"/>
<keyword evidence="1" id="KW-0808">Transferase</keyword>
<dbReference type="RefSeq" id="WP_151875926.1">
    <property type="nucleotide sequence ID" value="NZ_WCTY01000036.1"/>
</dbReference>
<dbReference type="GO" id="GO:0016301">
    <property type="term" value="F:kinase activity"/>
    <property type="evidence" value="ECO:0007669"/>
    <property type="project" value="UniProtKB-KW"/>
</dbReference>
<comment type="caution">
    <text evidence="1">The sequence shown here is derived from an EMBL/GenBank/DDBJ whole genome shotgun (WGS) entry which is preliminary data.</text>
</comment>